<gene>
    <name evidence="2" type="ORF">GCM10017653_34340</name>
</gene>
<dbReference type="EMBL" id="BSFM01000014">
    <property type="protein sequence ID" value="GLK85364.1"/>
    <property type="molecule type" value="Genomic_DNA"/>
</dbReference>
<protein>
    <submittedName>
        <fullName evidence="2">Uncharacterized protein</fullName>
    </submittedName>
</protein>
<keyword evidence="3" id="KW-1185">Reference proteome</keyword>
<name>A0A9W6JZS7_9HYPH</name>
<organism evidence="2 3">
    <name type="scientific">Ancylobacter defluvii</name>
    <dbReference type="NCBI Taxonomy" id="1282440"/>
    <lineage>
        <taxon>Bacteria</taxon>
        <taxon>Pseudomonadati</taxon>
        <taxon>Pseudomonadota</taxon>
        <taxon>Alphaproteobacteria</taxon>
        <taxon>Hyphomicrobiales</taxon>
        <taxon>Xanthobacteraceae</taxon>
        <taxon>Ancylobacter</taxon>
    </lineage>
</organism>
<dbReference type="RefSeq" id="WP_213365151.1">
    <property type="nucleotide sequence ID" value="NZ_BSFM01000014.1"/>
</dbReference>
<reference evidence="2" key="2">
    <citation type="submission" date="2023-01" db="EMBL/GenBank/DDBJ databases">
        <authorList>
            <person name="Sun Q."/>
            <person name="Evtushenko L."/>
        </authorList>
    </citation>
    <scope>NUCLEOTIDE SEQUENCE</scope>
    <source>
        <strain evidence="2">VKM B-2789</strain>
    </source>
</reference>
<accession>A0A9W6JZS7</accession>
<evidence type="ECO:0000313" key="2">
    <source>
        <dbReference type="EMBL" id="GLK85364.1"/>
    </source>
</evidence>
<evidence type="ECO:0000256" key="1">
    <source>
        <dbReference type="SAM" id="MobiDB-lite"/>
    </source>
</evidence>
<reference evidence="2" key="1">
    <citation type="journal article" date="2014" name="Int. J. Syst. Evol. Microbiol.">
        <title>Complete genome sequence of Corynebacterium casei LMG S-19264T (=DSM 44701T), isolated from a smear-ripened cheese.</title>
        <authorList>
            <consortium name="US DOE Joint Genome Institute (JGI-PGF)"/>
            <person name="Walter F."/>
            <person name="Albersmeier A."/>
            <person name="Kalinowski J."/>
            <person name="Ruckert C."/>
        </authorList>
    </citation>
    <scope>NUCLEOTIDE SEQUENCE</scope>
    <source>
        <strain evidence="2">VKM B-2789</strain>
    </source>
</reference>
<sequence length="124" mass="13605">MPNPTVPADATALPAGEQPPAMSNPKLFSRESFDLARAAWDRNRLPYNDPSVPAEESRRADAEKFELAFAVVTAAAPTIDCIGDKLRVVMEYARSSEGVVPTEFERIAMIGLHMMMIDLAAIER</sequence>
<comment type="caution">
    <text evidence="2">The sequence shown here is derived from an EMBL/GenBank/DDBJ whole genome shotgun (WGS) entry which is preliminary data.</text>
</comment>
<dbReference type="AlphaFoldDB" id="A0A9W6JZS7"/>
<evidence type="ECO:0000313" key="3">
    <source>
        <dbReference type="Proteomes" id="UP001143330"/>
    </source>
</evidence>
<feature type="region of interest" description="Disordered" evidence="1">
    <location>
        <begin position="1"/>
        <end position="26"/>
    </location>
</feature>
<dbReference type="Proteomes" id="UP001143330">
    <property type="component" value="Unassembled WGS sequence"/>
</dbReference>
<proteinExistence type="predicted"/>